<dbReference type="AlphaFoldDB" id="A0AAV7VCH7"/>
<organism evidence="2 3">
    <name type="scientific">Pleurodeles waltl</name>
    <name type="common">Iberian ribbed newt</name>
    <dbReference type="NCBI Taxonomy" id="8319"/>
    <lineage>
        <taxon>Eukaryota</taxon>
        <taxon>Metazoa</taxon>
        <taxon>Chordata</taxon>
        <taxon>Craniata</taxon>
        <taxon>Vertebrata</taxon>
        <taxon>Euteleostomi</taxon>
        <taxon>Amphibia</taxon>
        <taxon>Batrachia</taxon>
        <taxon>Caudata</taxon>
        <taxon>Salamandroidea</taxon>
        <taxon>Salamandridae</taxon>
        <taxon>Pleurodelinae</taxon>
        <taxon>Pleurodeles</taxon>
    </lineage>
</organism>
<sequence>MQRRGQGGEKAKWPQCGLQHALHEGIGAEEGRRQDGSWCGLGGTRSKWQTPAALNGCRGCKRGGPGHRHGPKWCEPEVRGEKVLATAGVAGQWGTTEEQSGRGWPRGSGRANSLGERQ</sequence>
<protein>
    <submittedName>
        <fullName evidence="2">Uncharacterized protein</fullName>
    </submittedName>
</protein>
<comment type="caution">
    <text evidence="2">The sequence shown here is derived from an EMBL/GenBank/DDBJ whole genome shotgun (WGS) entry which is preliminary data.</text>
</comment>
<dbReference type="Proteomes" id="UP001066276">
    <property type="component" value="Chromosome 2_1"/>
</dbReference>
<dbReference type="EMBL" id="JANPWB010000003">
    <property type="protein sequence ID" value="KAJ1198344.1"/>
    <property type="molecule type" value="Genomic_DNA"/>
</dbReference>
<accession>A0AAV7VCH7</accession>
<feature type="region of interest" description="Disordered" evidence="1">
    <location>
        <begin position="87"/>
        <end position="118"/>
    </location>
</feature>
<evidence type="ECO:0000313" key="3">
    <source>
        <dbReference type="Proteomes" id="UP001066276"/>
    </source>
</evidence>
<proteinExistence type="predicted"/>
<gene>
    <name evidence="2" type="ORF">NDU88_002185</name>
</gene>
<name>A0AAV7VCH7_PLEWA</name>
<reference evidence="2" key="1">
    <citation type="journal article" date="2022" name="bioRxiv">
        <title>Sequencing and chromosome-scale assembly of the giantPleurodeles waltlgenome.</title>
        <authorList>
            <person name="Brown T."/>
            <person name="Elewa A."/>
            <person name="Iarovenko S."/>
            <person name="Subramanian E."/>
            <person name="Araus A.J."/>
            <person name="Petzold A."/>
            <person name="Susuki M."/>
            <person name="Suzuki K.-i.T."/>
            <person name="Hayashi T."/>
            <person name="Toyoda A."/>
            <person name="Oliveira C."/>
            <person name="Osipova E."/>
            <person name="Leigh N.D."/>
            <person name="Simon A."/>
            <person name="Yun M.H."/>
        </authorList>
    </citation>
    <scope>NUCLEOTIDE SEQUENCE</scope>
    <source>
        <strain evidence="2">20211129_DDA</strain>
        <tissue evidence="2">Liver</tissue>
    </source>
</reference>
<evidence type="ECO:0000256" key="1">
    <source>
        <dbReference type="SAM" id="MobiDB-lite"/>
    </source>
</evidence>
<keyword evidence="3" id="KW-1185">Reference proteome</keyword>
<evidence type="ECO:0000313" key="2">
    <source>
        <dbReference type="EMBL" id="KAJ1198344.1"/>
    </source>
</evidence>